<comment type="caution">
    <text evidence="1">The sequence shown here is derived from an EMBL/GenBank/DDBJ whole genome shotgun (WGS) entry which is preliminary data.</text>
</comment>
<dbReference type="AlphaFoldDB" id="A0A8H7UUH7"/>
<dbReference type="Proteomes" id="UP000603453">
    <property type="component" value="Unassembled WGS sequence"/>
</dbReference>
<organism evidence="1 2">
    <name type="scientific">Mucor saturninus</name>
    <dbReference type="NCBI Taxonomy" id="64648"/>
    <lineage>
        <taxon>Eukaryota</taxon>
        <taxon>Fungi</taxon>
        <taxon>Fungi incertae sedis</taxon>
        <taxon>Mucoromycota</taxon>
        <taxon>Mucoromycotina</taxon>
        <taxon>Mucoromycetes</taxon>
        <taxon>Mucorales</taxon>
        <taxon>Mucorineae</taxon>
        <taxon>Mucoraceae</taxon>
        <taxon>Mucor</taxon>
    </lineage>
</organism>
<dbReference type="OrthoDB" id="2239322at2759"/>
<accession>A0A8H7UUH7</accession>
<gene>
    <name evidence="1" type="ORF">INT47_007110</name>
</gene>
<reference evidence="1" key="1">
    <citation type="submission" date="2020-12" db="EMBL/GenBank/DDBJ databases">
        <title>Metabolic potential, ecology and presence of endohyphal bacteria is reflected in genomic diversity of Mucoromycotina.</title>
        <authorList>
            <person name="Muszewska A."/>
            <person name="Okrasinska A."/>
            <person name="Steczkiewicz K."/>
            <person name="Drgas O."/>
            <person name="Orlowska M."/>
            <person name="Perlinska-Lenart U."/>
            <person name="Aleksandrzak-Piekarczyk T."/>
            <person name="Szatraj K."/>
            <person name="Zielenkiewicz U."/>
            <person name="Pilsyk S."/>
            <person name="Malc E."/>
            <person name="Mieczkowski P."/>
            <person name="Kruszewska J.S."/>
            <person name="Biernat P."/>
            <person name="Pawlowska J."/>
        </authorList>
    </citation>
    <scope>NUCLEOTIDE SEQUENCE</scope>
    <source>
        <strain evidence="1">WA0000017839</strain>
    </source>
</reference>
<protein>
    <submittedName>
        <fullName evidence="1">Uncharacterized protein</fullName>
    </submittedName>
</protein>
<dbReference type="EMBL" id="JAEPRD010000433">
    <property type="protein sequence ID" value="KAG2191319.1"/>
    <property type="molecule type" value="Genomic_DNA"/>
</dbReference>
<feature type="non-terminal residue" evidence="1">
    <location>
        <position position="1"/>
    </location>
</feature>
<sequence length="118" mass="13922">MLRQVITTRDTHFKKLQKRNEIWQSLPLPPANSRTLPTFITEKLLREAISMCRSNIKNDPIMYLPMHNVERSRIIRWRMGWLPGRPTTYTPTTTSTNNYHITDQLHTESSISVWDGDK</sequence>
<proteinExistence type="predicted"/>
<name>A0A8H7UUH7_9FUNG</name>
<keyword evidence="2" id="KW-1185">Reference proteome</keyword>
<evidence type="ECO:0000313" key="2">
    <source>
        <dbReference type="Proteomes" id="UP000603453"/>
    </source>
</evidence>
<evidence type="ECO:0000313" key="1">
    <source>
        <dbReference type="EMBL" id="KAG2191319.1"/>
    </source>
</evidence>